<sequence>MRAIPTYGYLPTYLPAPTYTSHALLLLRHHAPHRCCWTQPTIPPAYHLALFARPEPSTPASQPFLLHHSSNKAVNPRKSQSQFFHPPTSHHCPVLFLFWFDKRHARHLEPCCESHRPLPRTSWTDSLHPPVCITRSSSYQYLGSQPIDRHYLLLRTLRTFPKTTIPNPAQNKTRRRHFYALPRNPKPFLLPLQPAYARITTTTSTKNPINPSLATTVTNH</sequence>
<name>A0AAD9HNI7_9PEZI</name>
<gene>
    <name evidence="1" type="ORF">LX32DRAFT_207879</name>
</gene>
<dbReference type="AlphaFoldDB" id="A0AAD9HNI7"/>
<organism evidence="1 2">
    <name type="scientific">Colletotrichum zoysiae</name>
    <dbReference type="NCBI Taxonomy" id="1216348"/>
    <lineage>
        <taxon>Eukaryota</taxon>
        <taxon>Fungi</taxon>
        <taxon>Dikarya</taxon>
        <taxon>Ascomycota</taxon>
        <taxon>Pezizomycotina</taxon>
        <taxon>Sordariomycetes</taxon>
        <taxon>Hypocreomycetidae</taxon>
        <taxon>Glomerellales</taxon>
        <taxon>Glomerellaceae</taxon>
        <taxon>Colletotrichum</taxon>
        <taxon>Colletotrichum graminicola species complex</taxon>
    </lineage>
</organism>
<reference evidence="1" key="1">
    <citation type="submission" date="2021-06" db="EMBL/GenBank/DDBJ databases">
        <title>Comparative genomics, transcriptomics and evolutionary studies reveal genomic signatures of adaptation to plant cell wall in hemibiotrophic fungi.</title>
        <authorList>
            <consortium name="DOE Joint Genome Institute"/>
            <person name="Baroncelli R."/>
            <person name="Diaz J.F."/>
            <person name="Benocci T."/>
            <person name="Peng M."/>
            <person name="Battaglia E."/>
            <person name="Haridas S."/>
            <person name="Andreopoulos W."/>
            <person name="Labutti K."/>
            <person name="Pangilinan J."/>
            <person name="Floch G.L."/>
            <person name="Makela M.R."/>
            <person name="Henrissat B."/>
            <person name="Grigoriev I.V."/>
            <person name="Crouch J.A."/>
            <person name="De Vries R.P."/>
            <person name="Sukno S.A."/>
            <person name="Thon M.R."/>
        </authorList>
    </citation>
    <scope>NUCLEOTIDE SEQUENCE</scope>
    <source>
        <strain evidence="1">MAFF235873</strain>
    </source>
</reference>
<accession>A0AAD9HNI7</accession>
<dbReference type="EMBL" id="MU842832">
    <property type="protein sequence ID" value="KAK2032290.1"/>
    <property type="molecule type" value="Genomic_DNA"/>
</dbReference>
<dbReference type="Proteomes" id="UP001232148">
    <property type="component" value="Unassembled WGS sequence"/>
</dbReference>
<protein>
    <submittedName>
        <fullName evidence="1">Uncharacterized protein</fullName>
    </submittedName>
</protein>
<evidence type="ECO:0000313" key="1">
    <source>
        <dbReference type="EMBL" id="KAK2032290.1"/>
    </source>
</evidence>
<keyword evidence="2" id="KW-1185">Reference proteome</keyword>
<evidence type="ECO:0000313" key="2">
    <source>
        <dbReference type="Proteomes" id="UP001232148"/>
    </source>
</evidence>
<comment type="caution">
    <text evidence="1">The sequence shown here is derived from an EMBL/GenBank/DDBJ whole genome shotgun (WGS) entry which is preliminary data.</text>
</comment>
<proteinExistence type="predicted"/>